<reference evidence="3 4" key="1">
    <citation type="submission" date="2016-02" db="EMBL/GenBank/DDBJ databases">
        <authorList>
            <person name="Wen L."/>
            <person name="He K."/>
            <person name="Yang H."/>
        </authorList>
    </citation>
    <scope>NUCLEOTIDE SEQUENCE [LARGE SCALE GENOMIC DNA]</scope>
    <source>
        <strain evidence="3 4">MJR8628A</strain>
    </source>
</reference>
<feature type="domain" description="Barstar (barnase inhibitor)" evidence="2">
    <location>
        <begin position="3"/>
        <end position="43"/>
    </location>
</feature>
<name>A0A135YVC2_9FIRM</name>
<dbReference type="Pfam" id="PF01337">
    <property type="entry name" value="Barstar"/>
    <property type="match status" value="1"/>
</dbReference>
<evidence type="ECO:0000256" key="1">
    <source>
        <dbReference type="ARBA" id="ARBA00006845"/>
    </source>
</evidence>
<evidence type="ECO:0000313" key="3">
    <source>
        <dbReference type="EMBL" id="KXI13355.1"/>
    </source>
</evidence>
<comment type="caution">
    <text evidence="3">The sequence shown here is derived from an EMBL/GenBank/DDBJ whole genome shotgun (WGS) entry which is preliminary data.</text>
</comment>
<dbReference type="Gene3D" id="3.30.370.10">
    <property type="entry name" value="Barstar-like"/>
    <property type="match status" value="1"/>
</dbReference>
<proteinExistence type="inferred from homology"/>
<dbReference type="EMBL" id="LSQZ01000024">
    <property type="protein sequence ID" value="KXI13355.1"/>
    <property type="molecule type" value="Genomic_DNA"/>
</dbReference>
<comment type="similarity">
    <text evidence="1">Belongs to the barstar family.</text>
</comment>
<gene>
    <name evidence="3" type="ORF">HMPREF3195_00748</name>
</gene>
<dbReference type="GeneID" id="79841839"/>
<dbReference type="RefSeq" id="WP_002842578.1">
    <property type="nucleotide sequence ID" value="NZ_CAMPYD010000008.1"/>
</dbReference>
<evidence type="ECO:0000313" key="4">
    <source>
        <dbReference type="Proteomes" id="UP000070326"/>
    </source>
</evidence>
<sequence length="71" mass="8403">MKLIVDFNKINSLDEFHEFMAKELNFGDEYGYNLDALHDEIKSYKDLDIEVIKGGKVQMEMQELIEDMLTR</sequence>
<dbReference type="InterPro" id="IPR000468">
    <property type="entry name" value="Barstar"/>
</dbReference>
<protein>
    <submittedName>
        <fullName evidence="3">Barstar domain protein</fullName>
    </submittedName>
</protein>
<dbReference type="PATRIC" id="fig|1261.3.peg.1418"/>
<evidence type="ECO:0000259" key="2">
    <source>
        <dbReference type="Pfam" id="PF01337"/>
    </source>
</evidence>
<organism evidence="3 4">
    <name type="scientific">Peptostreptococcus anaerobius</name>
    <dbReference type="NCBI Taxonomy" id="1261"/>
    <lineage>
        <taxon>Bacteria</taxon>
        <taxon>Bacillati</taxon>
        <taxon>Bacillota</taxon>
        <taxon>Clostridia</taxon>
        <taxon>Peptostreptococcales</taxon>
        <taxon>Peptostreptococcaceae</taxon>
        <taxon>Peptostreptococcus</taxon>
    </lineage>
</organism>
<dbReference type="Proteomes" id="UP000070326">
    <property type="component" value="Unassembled WGS sequence"/>
</dbReference>
<dbReference type="SUPFAM" id="SSF52038">
    <property type="entry name" value="Barstar-related"/>
    <property type="match status" value="1"/>
</dbReference>
<dbReference type="AlphaFoldDB" id="A0A135YVC2"/>
<dbReference type="STRING" id="1261.HMPREF3195_00748"/>
<accession>A0A135YVC2</accession>
<dbReference type="InterPro" id="IPR035905">
    <property type="entry name" value="Barstar-like_sf"/>
</dbReference>